<sequence length="208" mass="22879">MSSFPPIRSHAPLSVPAAYAQKLLSTYITLSNTHAYLLPNVQLTASGPTSGSSTSITLRNLQRVEAGLRGEWLAPVVDLEVAIAQGKEKEGKEEGWQNLEDYQLEQEDVEGEVVGESTVVAQTGEEEEEDGDVEHEYAGDETVTSTKSLKRKSATAVADADVEAEPKAKKSTKDKEARKQEKKEKLKREKREKEEKRKAAAAQKQVEV</sequence>
<proteinExistence type="predicted"/>
<protein>
    <submittedName>
        <fullName evidence="2">Uncharacterized protein</fullName>
    </submittedName>
</protein>
<evidence type="ECO:0000313" key="2">
    <source>
        <dbReference type="EMBL" id="CAG8979513.1"/>
    </source>
</evidence>
<name>A0A9N9PYJ0_9HELO</name>
<evidence type="ECO:0000313" key="3">
    <source>
        <dbReference type="Proteomes" id="UP000701801"/>
    </source>
</evidence>
<feature type="compositionally biased region" description="Basic and acidic residues" evidence="1">
    <location>
        <begin position="164"/>
        <end position="198"/>
    </location>
</feature>
<keyword evidence="3" id="KW-1185">Reference proteome</keyword>
<gene>
    <name evidence="2" type="ORF">HYALB_00004965</name>
</gene>
<evidence type="ECO:0000256" key="1">
    <source>
        <dbReference type="SAM" id="MobiDB-lite"/>
    </source>
</evidence>
<feature type="region of interest" description="Disordered" evidence="1">
    <location>
        <begin position="121"/>
        <end position="208"/>
    </location>
</feature>
<comment type="caution">
    <text evidence="2">The sequence shown here is derived from an EMBL/GenBank/DDBJ whole genome shotgun (WGS) entry which is preliminary data.</text>
</comment>
<organism evidence="2 3">
    <name type="scientific">Hymenoscyphus albidus</name>
    <dbReference type="NCBI Taxonomy" id="595503"/>
    <lineage>
        <taxon>Eukaryota</taxon>
        <taxon>Fungi</taxon>
        <taxon>Dikarya</taxon>
        <taxon>Ascomycota</taxon>
        <taxon>Pezizomycotina</taxon>
        <taxon>Leotiomycetes</taxon>
        <taxon>Helotiales</taxon>
        <taxon>Helotiaceae</taxon>
        <taxon>Hymenoscyphus</taxon>
    </lineage>
</organism>
<feature type="compositionally biased region" description="Acidic residues" evidence="1">
    <location>
        <begin position="124"/>
        <end position="133"/>
    </location>
</feature>
<dbReference type="Proteomes" id="UP000701801">
    <property type="component" value="Unassembled WGS sequence"/>
</dbReference>
<dbReference type="AlphaFoldDB" id="A0A9N9PYJ0"/>
<dbReference type="EMBL" id="CAJVRM010000318">
    <property type="protein sequence ID" value="CAG8979513.1"/>
    <property type="molecule type" value="Genomic_DNA"/>
</dbReference>
<reference evidence="2" key="1">
    <citation type="submission" date="2021-07" db="EMBL/GenBank/DDBJ databases">
        <authorList>
            <person name="Durling M."/>
        </authorList>
    </citation>
    <scope>NUCLEOTIDE SEQUENCE</scope>
</reference>
<accession>A0A9N9PYJ0</accession>
<dbReference type="OrthoDB" id="5426872at2759"/>